<comment type="caution">
    <text evidence="2">The sequence shown here is derived from an EMBL/GenBank/DDBJ whole genome shotgun (WGS) entry which is preliminary data.</text>
</comment>
<feature type="transmembrane region" description="Helical" evidence="1">
    <location>
        <begin position="67"/>
        <end position="93"/>
    </location>
</feature>
<evidence type="ECO:0000313" key="3">
    <source>
        <dbReference type="Proteomes" id="UP001501591"/>
    </source>
</evidence>
<sequence>MNTMTMSENVQVRAADPTTGFRRAAGAIALPLGFVCHLVCNVIYAWVSTESGLTDTEDLPQAYALYAAYPTPLVVCTFLVIVGGLLLIPGLLTALRIVRPARPRLGLTAVVLMLVGYISYLGISFTNFDTVTFATSVPEVASVVESSPWQAAPMPFFVLFLIGNLIGTLLFGLAVVLGGRKVGVPWWAGALIMCWTLGHIINIAGGGEWFAVGGGALQIAGCVVLCVRALRMPQTQWARLG</sequence>
<keyword evidence="1" id="KW-0812">Transmembrane</keyword>
<keyword evidence="1" id="KW-1133">Transmembrane helix</keyword>
<organism evidence="2 3">
    <name type="scientific">Microbacterium soli</name>
    <dbReference type="NCBI Taxonomy" id="446075"/>
    <lineage>
        <taxon>Bacteria</taxon>
        <taxon>Bacillati</taxon>
        <taxon>Actinomycetota</taxon>
        <taxon>Actinomycetes</taxon>
        <taxon>Micrococcales</taxon>
        <taxon>Microbacteriaceae</taxon>
        <taxon>Microbacterium</taxon>
    </lineage>
</organism>
<accession>A0ABP7MN39</accession>
<keyword evidence="1" id="KW-0472">Membrane</keyword>
<feature type="transmembrane region" description="Helical" evidence="1">
    <location>
        <begin position="156"/>
        <end position="177"/>
    </location>
</feature>
<dbReference type="RefSeq" id="WP_344817580.1">
    <property type="nucleotide sequence ID" value="NZ_BAABCP010000001.1"/>
</dbReference>
<evidence type="ECO:0000256" key="1">
    <source>
        <dbReference type="SAM" id="Phobius"/>
    </source>
</evidence>
<feature type="transmembrane region" description="Helical" evidence="1">
    <location>
        <begin position="105"/>
        <end position="123"/>
    </location>
</feature>
<dbReference type="Proteomes" id="UP001501591">
    <property type="component" value="Unassembled WGS sequence"/>
</dbReference>
<protein>
    <recommendedName>
        <fullName evidence="4">Integral membrane protein</fullName>
    </recommendedName>
</protein>
<keyword evidence="3" id="KW-1185">Reference proteome</keyword>
<feature type="transmembrane region" description="Helical" evidence="1">
    <location>
        <begin position="209"/>
        <end position="230"/>
    </location>
</feature>
<evidence type="ECO:0000313" key="2">
    <source>
        <dbReference type="EMBL" id="GAA3926015.1"/>
    </source>
</evidence>
<name>A0ABP7MN39_9MICO</name>
<reference evidence="3" key="1">
    <citation type="journal article" date="2019" name="Int. J. Syst. Evol. Microbiol.">
        <title>The Global Catalogue of Microorganisms (GCM) 10K type strain sequencing project: providing services to taxonomists for standard genome sequencing and annotation.</title>
        <authorList>
            <consortium name="The Broad Institute Genomics Platform"/>
            <consortium name="The Broad Institute Genome Sequencing Center for Infectious Disease"/>
            <person name="Wu L."/>
            <person name="Ma J."/>
        </authorList>
    </citation>
    <scope>NUCLEOTIDE SEQUENCE [LARGE SCALE GENOMIC DNA]</scope>
    <source>
        <strain evidence="3">JCM 17024</strain>
    </source>
</reference>
<proteinExistence type="predicted"/>
<evidence type="ECO:0008006" key="4">
    <source>
        <dbReference type="Google" id="ProtNLM"/>
    </source>
</evidence>
<gene>
    <name evidence="2" type="ORF">GCM10022383_01500</name>
</gene>
<feature type="transmembrane region" description="Helical" evidence="1">
    <location>
        <begin position="21"/>
        <end position="47"/>
    </location>
</feature>
<feature type="transmembrane region" description="Helical" evidence="1">
    <location>
        <begin position="184"/>
        <end position="203"/>
    </location>
</feature>
<dbReference type="EMBL" id="BAABCP010000001">
    <property type="protein sequence ID" value="GAA3926015.1"/>
    <property type="molecule type" value="Genomic_DNA"/>
</dbReference>